<accession>A0A4P6YQR0</accession>
<dbReference type="Proteomes" id="UP000292886">
    <property type="component" value="Chromosome"/>
</dbReference>
<proteinExistence type="predicted"/>
<sequence>MQLKIDEGVQQEIARYTDENSRILFLYEDGVSPYSHVGEIAMMISMVIIIIDKDQPYLEWFDDTIDTTMGAWPVKGYSKAYLDQDMELYIKPFGDIALKSESSVIDDTVVIRDERVAKKVLSK</sequence>
<evidence type="ECO:0000259" key="1">
    <source>
        <dbReference type="Pfam" id="PF01521"/>
    </source>
</evidence>
<dbReference type="AlphaFoldDB" id="A0A4P6YQR0"/>
<evidence type="ECO:0000313" key="3">
    <source>
        <dbReference type="Proteomes" id="UP000292886"/>
    </source>
</evidence>
<dbReference type="Gene3D" id="2.60.300.12">
    <property type="entry name" value="HesB-like domain"/>
    <property type="match status" value="1"/>
</dbReference>
<dbReference type="RefSeq" id="WP_133362019.1">
    <property type="nucleotide sequence ID" value="NZ_CP037940.1"/>
</dbReference>
<dbReference type="Pfam" id="PF01521">
    <property type="entry name" value="Fe-S_biosyn"/>
    <property type="match status" value="1"/>
</dbReference>
<dbReference type="InterPro" id="IPR035903">
    <property type="entry name" value="HesB-like_dom_sf"/>
</dbReference>
<dbReference type="EMBL" id="CP037940">
    <property type="protein sequence ID" value="QBO34939.1"/>
    <property type="molecule type" value="Genomic_DNA"/>
</dbReference>
<dbReference type="SUPFAM" id="SSF89360">
    <property type="entry name" value="HesB-like domain"/>
    <property type="match status" value="1"/>
</dbReference>
<evidence type="ECO:0000313" key="2">
    <source>
        <dbReference type="EMBL" id="QBO34939.1"/>
    </source>
</evidence>
<name>A0A4P6YQR0_9LACO</name>
<dbReference type="InterPro" id="IPR000361">
    <property type="entry name" value="ATAP_core_dom"/>
</dbReference>
<reference evidence="3" key="1">
    <citation type="submission" date="2019-03" db="EMBL/GenBank/DDBJ databases">
        <title>Weissella sp. 26KH-42 Genome sequencing.</title>
        <authorList>
            <person name="Heo J."/>
            <person name="Kim S.-J."/>
            <person name="Kim J.-S."/>
            <person name="Hong S.-B."/>
            <person name="Kwon S.-W."/>
        </authorList>
    </citation>
    <scope>NUCLEOTIDE SEQUENCE [LARGE SCALE GENOMIC DNA]</scope>
    <source>
        <strain evidence="3">26KH-42</strain>
    </source>
</reference>
<feature type="domain" description="Core" evidence="1">
    <location>
        <begin position="1"/>
        <end position="112"/>
    </location>
</feature>
<dbReference type="KEGG" id="wei:EQG49_00015"/>
<organism evidence="2 3">
    <name type="scientific">Periweissella cryptocerci</name>
    <dbReference type="NCBI Taxonomy" id="2506420"/>
    <lineage>
        <taxon>Bacteria</taxon>
        <taxon>Bacillati</taxon>
        <taxon>Bacillota</taxon>
        <taxon>Bacilli</taxon>
        <taxon>Lactobacillales</taxon>
        <taxon>Lactobacillaceae</taxon>
        <taxon>Periweissella</taxon>
    </lineage>
</organism>
<keyword evidence="3" id="KW-1185">Reference proteome</keyword>
<protein>
    <submittedName>
        <fullName evidence="2">Iron-sulfur cluster biosynthesis family protein</fullName>
    </submittedName>
</protein>
<dbReference type="OrthoDB" id="2361502at2"/>
<gene>
    <name evidence="2" type="ORF">EQG49_00015</name>
</gene>